<dbReference type="Proteomes" id="UP000639772">
    <property type="component" value="Chromosome 1"/>
</dbReference>
<protein>
    <submittedName>
        <fullName evidence="2">Uncharacterized protein</fullName>
    </submittedName>
</protein>
<gene>
    <name evidence="2" type="ORF">HPP92_002328</name>
</gene>
<evidence type="ECO:0000313" key="3">
    <source>
        <dbReference type="Proteomes" id="UP000639772"/>
    </source>
</evidence>
<feature type="compositionally biased region" description="Acidic residues" evidence="1">
    <location>
        <begin position="89"/>
        <end position="99"/>
    </location>
</feature>
<name>A0A835VMP0_VANPL</name>
<organism evidence="2 3">
    <name type="scientific">Vanilla planifolia</name>
    <name type="common">Vanilla</name>
    <dbReference type="NCBI Taxonomy" id="51239"/>
    <lineage>
        <taxon>Eukaryota</taxon>
        <taxon>Viridiplantae</taxon>
        <taxon>Streptophyta</taxon>
        <taxon>Embryophyta</taxon>
        <taxon>Tracheophyta</taxon>
        <taxon>Spermatophyta</taxon>
        <taxon>Magnoliopsida</taxon>
        <taxon>Liliopsida</taxon>
        <taxon>Asparagales</taxon>
        <taxon>Orchidaceae</taxon>
        <taxon>Vanilloideae</taxon>
        <taxon>Vanilleae</taxon>
        <taxon>Vanilla</taxon>
    </lineage>
</organism>
<dbReference type="AlphaFoldDB" id="A0A835VMP0"/>
<reference evidence="2 3" key="1">
    <citation type="journal article" date="2020" name="Nat. Food">
        <title>A phased Vanilla planifolia genome enables genetic improvement of flavour and production.</title>
        <authorList>
            <person name="Hasing T."/>
            <person name="Tang H."/>
            <person name="Brym M."/>
            <person name="Khazi F."/>
            <person name="Huang T."/>
            <person name="Chambers A.H."/>
        </authorList>
    </citation>
    <scope>NUCLEOTIDE SEQUENCE [LARGE SCALE GENOMIC DNA]</scope>
    <source>
        <tissue evidence="2">Leaf</tissue>
    </source>
</reference>
<evidence type="ECO:0000313" key="2">
    <source>
        <dbReference type="EMBL" id="KAG0502256.1"/>
    </source>
</evidence>
<accession>A0A835VMP0</accession>
<feature type="region of interest" description="Disordered" evidence="1">
    <location>
        <begin position="71"/>
        <end position="99"/>
    </location>
</feature>
<proteinExistence type="predicted"/>
<sequence>MNLSFSCSVEDDVEAFFCAAHLVVELHLRVAWFFRGRLLLFLWFDLFRRRHSSLALPFSLPQLSLSLSPLESGRGGRAGFADDRRECGADEVEDEIKGR</sequence>
<evidence type="ECO:0000256" key="1">
    <source>
        <dbReference type="SAM" id="MobiDB-lite"/>
    </source>
</evidence>
<dbReference type="EMBL" id="JADCNM010000001">
    <property type="protein sequence ID" value="KAG0502256.1"/>
    <property type="molecule type" value="Genomic_DNA"/>
</dbReference>
<comment type="caution">
    <text evidence="2">The sequence shown here is derived from an EMBL/GenBank/DDBJ whole genome shotgun (WGS) entry which is preliminary data.</text>
</comment>